<dbReference type="EMBL" id="JAUTDP010000013">
    <property type="protein sequence ID" value="KAK3391374.1"/>
    <property type="molecule type" value="Genomic_DNA"/>
</dbReference>
<evidence type="ECO:0000313" key="3">
    <source>
        <dbReference type="Proteomes" id="UP001281003"/>
    </source>
</evidence>
<organism evidence="2 3">
    <name type="scientific">Sordaria brevicollis</name>
    <dbReference type="NCBI Taxonomy" id="83679"/>
    <lineage>
        <taxon>Eukaryota</taxon>
        <taxon>Fungi</taxon>
        <taxon>Dikarya</taxon>
        <taxon>Ascomycota</taxon>
        <taxon>Pezizomycotina</taxon>
        <taxon>Sordariomycetes</taxon>
        <taxon>Sordariomycetidae</taxon>
        <taxon>Sordariales</taxon>
        <taxon>Sordariaceae</taxon>
        <taxon>Sordaria</taxon>
    </lineage>
</organism>
<protein>
    <submittedName>
        <fullName evidence="2">Uncharacterized protein</fullName>
    </submittedName>
</protein>
<feature type="compositionally biased region" description="Acidic residues" evidence="1">
    <location>
        <begin position="1"/>
        <end position="33"/>
    </location>
</feature>
<evidence type="ECO:0000256" key="1">
    <source>
        <dbReference type="SAM" id="MobiDB-lite"/>
    </source>
</evidence>
<accession>A0AAE0U5P4</accession>
<gene>
    <name evidence="2" type="ORF">B0T20DRAFT_77804</name>
</gene>
<sequence length="150" mass="16859">MPSDFDSDYDDEYGDIDYRDDYDDYYDRDDDDRDERPDSPPYGSGEEDEGVDRTGYVEEIVDDDDDNDAGNDAEGDVYGTEDVERTSDTAAQENSEPMSKYEYTEPWGGTGGFMDSYGIDRTPEGYQEANEMVDQMREAAGRDGGGGSRK</sequence>
<reference evidence="2" key="2">
    <citation type="submission" date="2023-07" db="EMBL/GenBank/DDBJ databases">
        <authorList>
            <consortium name="Lawrence Berkeley National Laboratory"/>
            <person name="Haridas S."/>
            <person name="Hensen N."/>
            <person name="Bonometti L."/>
            <person name="Westerberg I."/>
            <person name="Brannstrom I.O."/>
            <person name="Guillou S."/>
            <person name="Cros-Aarteil S."/>
            <person name="Calhoun S."/>
            <person name="Kuo A."/>
            <person name="Mondo S."/>
            <person name="Pangilinan J."/>
            <person name="Riley R."/>
            <person name="LaButti K."/>
            <person name="Andreopoulos B."/>
            <person name="Lipzen A."/>
            <person name="Chen C."/>
            <person name="Yanf M."/>
            <person name="Daum C."/>
            <person name="Ng V."/>
            <person name="Clum A."/>
            <person name="Steindorff A."/>
            <person name="Ohm R."/>
            <person name="Martin F."/>
            <person name="Silar P."/>
            <person name="Natvig D."/>
            <person name="Lalanne C."/>
            <person name="Gautier V."/>
            <person name="Ament-velasquez S.L."/>
            <person name="Kruys A."/>
            <person name="Hutchinson M.I."/>
            <person name="Powell A.J."/>
            <person name="Barry K."/>
            <person name="Miller A.N."/>
            <person name="Grigoriev I.V."/>
            <person name="Debuchy R."/>
            <person name="Gladieux P."/>
            <person name="Thoren M.H."/>
            <person name="Johannesson H."/>
        </authorList>
    </citation>
    <scope>NUCLEOTIDE SEQUENCE</scope>
    <source>
        <strain evidence="2">FGSC 1904</strain>
    </source>
</reference>
<evidence type="ECO:0000313" key="2">
    <source>
        <dbReference type="EMBL" id="KAK3391374.1"/>
    </source>
</evidence>
<dbReference type="AlphaFoldDB" id="A0AAE0U5P4"/>
<comment type="caution">
    <text evidence="2">The sequence shown here is derived from an EMBL/GenBank/DDBJ whole genome shotgun (WGS) entry which is preliminary data.</text>
</comment>
<dbReference type="Proteomes" id="UP001281003">
    <property type="component" value="Unassembled WGS sequence"/>
</dbReference>
<feature type="region of interest" description="Disordered" evidence="1">
    <location>
        <begin position="1"/>
        <end position="122"/>
    </location>
</feature>
<proteinExistence type="predicted"/>
<name>A0AAE0U5P4_SORBR</name>
<feature type="compositionally biased region" description="Acidic residues" evidence="1">
    <location>
        <begin position="59"/>
        <end position="81"/>
    </location>
</feature>
<keyword evidence="3" id="KW-1185">Reference proteome</keyword>
<reference evidence="2" key="1">
    <citation type="journal article" date="2023" name="Mol. Phylogenet. Evol.">
        <title>Genome-scale phylogeny and comparative genomics of the fungal order Sordariales.</title>
        <authorList>
            <person name="Hensen N."/>
            <person name="Bonometti L."/>
            <person name="Westerberg I."/>
            <person name="Brannstrom I.O."/>
            <person name="Guillou S."/>
            <person name="Cros-Aarteil S."/>
            <person name="Calhoun S."/>
            <person name="Haridas S."/>
            <person name="Kuo A."/>
            <person name="Mondo S."/>
            <person name="Pangilinan J."/>
            <person name="Riley R."/>
            <person name="LaButti K."/>
            <person name="Andreopoulos B."/>
            <person name="Lipzen A."/>
            <person name="Chen C."/>
            <person name="Yan M."/>
            <person name="Daum C."/>
            <person name="Ng V."/>
            <person name="Clum A."/>
            <person name="Steindorff A."/>
            <person name="Ohm R.A."/>
            <person name="Martin F."/>
            <person name="Silar P."/>
            <person name="Natvig D.O."/>
            <person name="Lalanne C."/>
            <person name="Gautier V."/>
            <person name="Ament-Velasquez S.L."/>
            <person name="Kruys A."/>
            <person name="Hutchinson M.I."/>
            <person name="Powell A.J."/>
            <person name="Barry K."/>
            <person name="Miller A.N."/>
            <person name="Grigoriev I.V."/>
            <person name="Debuchy R."/>
            <person name="Gladieux P."/>
            <person name="Hiltunen Thoren M."/>
            <person name="Johannesson H."/>
        </authorList>
    </citation>
    <scope>NUCLEOTIDE SEQUENCE</scope>
    <source>
        <strain evidence="2">FGSC 1904</strain>
    </source>
</reference>
<feature type="compositionally biased region" description="Polar residues" evidence="1">
    <location>
        <begin position="88"/>
        <end position="97"/>
    </location>
</feature>